<evidence type="ECO:0000256" key="1">
    <source>
        <dbReference type="SAM" id="Phobius"/>
    </source>
</evidence>
<name>A0A5B7YFZ4_9ALTE</name>
<keyword evidence="1" id="KW-1133">Transmembrane helix</keyword>
<protein>
    <recommendedName>
        <fullName evidence="4">Glycosyl transferase family 1 domain-containing protein</fullName>
    </recommendedName>
</protein>
<dbReference type="RefSeq" id="WP_139757187.1">
    <property type="nucleotide sequence ID" value="NZ_CP039852.1"/>
</dbReference>
<dbReference type="SUPFAM" id="SSF53756">
    <property type="entry name" value="UDP-Glycosyltransferase/glycogen phosphorylase"/>
    <property type="match status" value="1"/>
</dbReference>
<feature type="transmembrane region" description="Helical" evidence="1">
    <location>
        <begin position="73"/>
        <end position="95"/>
    </location>
</feature>
<evidence type="ECO:0000313" key="2">
    <source>
        <dbReference type="EMBL" id="QCZ94448.1"/>
    </source>
</evidence>
<reference evidence="2 3" key="1">
    <citation type="submission" date="2019-04" db="EMBL/GenBank/DDBJ databases">
        <title>Salinimonas iocasae sp. nov., a halophilic bacterium isolated from the outer tube casing of tubeworms in Okinawa Trough.</title>
        <authorList>
            <person name="Zhang H."/>
            <person name="Wang H."/>
            <person name="Li C."/>
        </authorList>
    </citation>
    <scope>NUCLEOTIDE SEQUENCE [LARGE SCALE GENOMIC DNA]</scope>
    <source>
        <strain evidence="2 3">KX18D6</strain>
    </source>
</reference>
<dbReference type="AlphaFoldDB" id="A0A5B7YFZ4"/>
<dbReference type="EMBL" id="CP039852">
    <property type="protein sequence ID" value="QCZ94448.1"/>
    <property type="molecule type" value="Genomic_DNA"/>
</dbReference>
<accession>A0A5B7YFZ4</accession>
<keyword evidence="3" id="KW-1185">Reference proteome</keyword>
<keyword evidence="1" id="KW-0812">Transmembrane</keyword>
<dbReference type="Proteomes" id="UP000304912">
    <property type="component" value="Chromosome"/>
</dbReference>
<sequence>MSTYRSLYLYPFEHNNGFIERTKEVYARQGFHIEPLKALFSSANLGKREKNTVVLNWYEDQPFRKGLKGLRRILFIFSFFISIMAMRLFSHRIIWLRHNFKPHNLARENLLFRVTVWLLNKVAHQTVTLEPVNAISGQVVRHPLYQPDAALSTVIEQTRGRPRTIDYLYFGVIKPYKRLDKLLRAWPVSQSLTIMGKCSDEAHTRLLNEIISQRNLDVTWHNAFIEQDDLEKAVAGARYVIIPHEDGAMISSGTFYMALSLGANVLCFDSEFGRAKAAEFSFVQVLNAAHLDTQLPALSYTSADIVIEQAMQKYGDREVQLSWRKVL</sequence>
<dbReference type="KEGG" id="salk:FBQ74_13660"/>
<organism evidence="2 3">
    <name type="scientific">Salinimonas iocasae</name>
    <dbReference type="NCBI Taxonomy" id="2572577"/>
    <lineage>
        <taxon>Bacteria</taxon>
        <taxon>Pseudomonadati</taxon>
        <taxon>Pseudomonadota</taxon>
        <taxon>Gammaproteobacteria</taxon>
        <taxon>Alteromonadales</taxon>
        <taxon>Alteromonadaceae</taxon>
        <taxon>Alteromonas/Salinimonas group</taxon>
        <taxon>Salinimonas</taxon>
    </lineage>
</organism>
<proteinExistence type="predicted"/>
<dbReference type="OrthoDB" id="6823186at2"/>
<keyword evidence="1" id="KW-0472">Membrane</keyword>
<dbReference type="Gene3D" id="3.40.50.2000">
    <property type="entry name" value="Glycogen Phosphorylase B"/>
    <property type="match status" value="1"/>
</dbReference>
<evidence type="ECO:0008006" key="4">
    <source>
        <dbReference type="Google" id="ProtNLM"/>
    </source>
</evidence>
<gene>
    <name evidence="2" type="ORF">FBQ74_13660</name>
</gene>
<evidence type="ECO:0000313" key="3">
    <source>
        <dbReference type="Proteomes" id="UP000304912"/>
    </source>
</evidence>